<comment type="caution">
    <text evidence="2">The sequence shown here is derived from an EMBL/GenBank/DDBJ whole genome shotgun (WGS) entry which is preliminary data.</text>
</comment>
<dbReference type="RefSeq" id="WP_100883472.1">
    <property type="nucleotide sequence ID" value="NZ_JAAORC010000001.1"/>
</dbReference>
<organism evidence="2 3">
    <name type="scientific">Prochlorococcus marinus str. XMU1401</name>
    <dbReference type="NCBI Taxonomy" id="2052594"/>
    <lineage>
        <taxon>Bacteria</taxon>
        <taxon>Bacillati</taxon>
        <taxon>Cyanobacteriota</taxon>
        <taxon>Cyanophyceae</taxon>
        <taxon>Synechococcales</taxon>
        <taxon>Prochlorococcaceae</taxon>
        <taxon>Prochlorococcus</taxon>
    </lineage>
</organism>
<dbReference type="EMBL" id="JAAORC010000001">
    <property type="protein sequence ID" value="MBO8222589.1"/>
    <property type="molecule type" value="Genomic_DNA"/>
</dbReference>
<keyword evidence="1" id="KW-0732">Signal</keyword>
<dbReference type="AlphaFoldDB" id="A0A8I2BK06"/>
<dbReference type="Proteomes" id="UP000666562">
    <property type="component" value="Unassembled WGS sequence"/>
</dbReference>
<evidence type="ECO:0000313" key="2">
    <source>
        <dbReference type="EMBL" id="MBO8222589.1"/>
    </source>
</evidence>
<accession>A0A8I2BK06</accession>
<sequence>MKLFQKLIAAPALISLASGFAINAAEINSTDLSDYSNSNDLVSLGDFKSDTLFPGDWAYDSLKDLTNSPKFNGNSVSRLEAAAELSNLIAGGEGLMNGAAIDRLSDELGSELAIMKGRVDGLEARVNGIEAGSFSETTTFKGVGEFLIGASSNGGTDSDEAVMAHYHYSFDLNTSFTGEDKLNVEISSGNQITSANSDTGRTVGEVLDFGEPASDALRIEDINYTFPVGEWKLSVGESMDASKNWPNACAVNNIVDALGDCGAANSVDLSGDISFSAGRSFGDGWDVGIGVSANDGETAKGMFTKEGADYYGAALGYSSDNYAVTLAYSDKDNASYWGATAAYTPDGFPTISGGVEFGNPESSSENTTQYVVGLSSDLGEGNLSASLGTKSGYTDSQTELYAYDVSYSYPLNDAMTITPFVYVVEQTGDDDTGIGVITSFKF</sequence>
<reference evidence="2" key="1">
    <citation type="submission" date="2020-03" db="EMBL/GenBank/DDBJ databases">
        <title>Genome differentiation and subclade ecological adaptation of Prochlorococcus HLII clade in the global ocean.</title>
        <authorList>
            <person name="Yan W."/>
            <person name="Fen X."/>
            <person name="Zhang W."/>
        </authorList>
    </citation>
    <scope>NUCLEOTIDE SEQUENCE</scope>
    <source>
        <strain evidence="2">XMU1401</strain>
    </source>
</reference>
<evidence type="ECO:0000313" key="3">
    <source>
        <dbReference type="Proteomes" id="UP000666562"/>
    </source>
</evidence>
<feature type="chain" id="PRO_5040983304" evidence="1">
    <location>
        <begin position="25"/>
        <end position="442"/>
    </location>
</feature>
<evidence type="ECO:0000256" key="1">
    <source>
        <dbReference type="SAM" id="SignalP"/>
    </source>
</evidence>
<protein>
    <submittedName>
        <fullName evidence="2">Carbohydrate porin</fullName>
    </submittedName>
</protein>
<dbReference type="SUPFAM" id="SSF56935">
    <property type="entry name" value="Porins"/>
    <property type="match status" value="1"/>
</dbReference>
<name>A0A8I2BK06_PROMR</name>
<feature type="signal peptide" evidence="1">
    <location>
        <begin position="1"/>
        <end position="24"/>
    </location>
</feature>
<proteinExistence type="predicted"/>
<gene>
    <name evidence="2" type="ORF">HA142_03600</name>
</gene>